<protein>
    <submittedName>
        <fullName evidence="2">Uncharacterized protein</fullName>
    </submittedName>
</protein>
<comment type="caution">
    <text evidence="2">The sequence shown here is derived from an EMBL/GenBank/DDBJ whole genome shotgun (WGS) entry which is preliminary data.</text>
</comment>
<dbReference type="Proteomes" id="UP000518878">
    <property type="component" value="Unassembled WGS sequence"/>
</dbReference>
<keyword evidence="3" id="KW-1185">Reference proteome</keyword>
<feature type="region of interest" description="Disordered" evidence="1">
    <location>
        <begin position="1"/>
        <end position="26"/>
    </location>
</feature>
<evidence type="ECO:0000313" key="2">
    <source>
        <dbReference type="EMBL" id="NID15024.1"/>
    </source>
</evidence>
<sequence length="68" mass="7541">MTKKATPPSARNLVRRTLKQKKLKSAAASESSADAIKAMYTMSSRKGLRLLKEGGIVTPKHKLARLYR</sequence>
<name>A0A7X5QTC3_9GAMM</name>
<organism evidence="2 3">
    <name type="scientific">Luteibacter yeojuensis</name>
    <dbReference type="NCBI Taxonomy" id="345309"/>
    <lineage>
        <taxon>Bacteria</taxon>
        <taxon>Pseudomonadati</taxon>
        <taxon>Pseudomonadota</taxon>
        <taxon>Gammaproteobacteria</taxon>
        <taxon>Lysobacterales</taxon>
        <taxon>Rhodanobacteraceae</taxon>
        <taxon>Luteibacter</taxon>
    </lineage>
</organism>
<reference evidence="2 3" key="1">
    <citation type="journal article" date="2006" name="Int. J. Syst. Evol. Microbiol.">
        <title>Dyella yeojuensis sp. nov., isolated from greenhouse soil in Korea.</title>
        <authorList>
            <person name="Kim B.Y."/>
            <person name="Weon H.Y."/>
            <person name="Lee K.H."/>
            <person name="Seok S.J."/>
            <person name="Kwon S.W."/>
            <person name="Go S.J."/>
            <person name="Stackebrandt E."/>
        </authorList>
    </citation>
    <scope>NUCLEOTIDE SEQUENCE [LARGE SCALE GENOMIC DNA]</scope>
    <source>
        <strain evidence="2 3">DSM 17673</strain>
    </source>
</reference>
<gene>
    <name evidence="2" type="ORF">HBF32_06020</name>
</gene>
<dbReference type="RefSeq" id="WP_166698801.1">
    <property type="nucleotide sequence ID" value="NZ_JAAQTL010000001.1"/>
</dbReference>
<feature type="compositionally biased region" description="Basic residues" evidence="1">
    <location>
        <begin position="13"/>
        <end position="24"/>
    </location>
</feature>
<dbReference type="AlphaFoldDB" id="A0A7X5QTC3"/>
<evidence type="ECO:0000313" key="3">
    <source>
        <dbReference type="Proteomes" id="UP000518878"/>
    </source>
</evidence>
<dbReference type="EMBL" id="JAAQTL010000001">
    <property type="protein sequence ID" value="NID15024.1"/>
    <property type="molecule type" value="Genomic_DNA"/>
</dbReference>
<proteinExistence type="predicted"/>
<accession>A0A7X5QTC3</accession>
<evidence type="ECO:0000256" key="1">
    <source>
        <dbReference type="SAM" id="MobiDB-lite"/>
    </source>
</evidence>